<evidence type="ECO:0000313" key="1">
    <source>
        <dbReference type="EMBL" id="ETO69689.1"/>
    </source>
</evidence>
<proteinExistence type="predicted"/>
<evidence type="ECO:0000313" key="2">
    <source>
        <dbReference type="Proteomes" id="UP000028582"/>
    </source>
</evidence>
<reference evidence="1 2" key="1">
    <citation type="submission" date="2013-11" db="EMBL/GenBank/DDBJ databases">
        <title>The Genome Sequence of Phytophthora parasitica P1976.</title>
        <authorList>
            <consortium name="The Broad Institute Genomics Platform"/>
            <person name="Russ C."/>
            <person name="Tyler B."/>
            <person name="Panabieres F."/>
            <person name="Shan W."/>
            <person name="Tripathy S."/>
            <person name="Grunwald N."/>
            <person name="Machado M."/>
            <person name="Johnson C.S."/>
            <person name="Walker B."/>
            <person name="Young S."/>
            <person name="Zeng Q."/>
            <person name="Gargeya S."/>
            <person name="Fitzgerald M."/>
            <person name="Haas B."/>
            <person name="Abouelleil A."/>
            <person name="Allen A.W."/>
            <person name="Alvarado L."/>
            <person name="Arachchi H.M."/>
            <person name="Berlin A.M."/>
            <person name="Chapman S.B."/>
            <person name="Gainer-Dewar J."/>
            <person name="Goldberg J."/>
            <person name="Griggs A."/>
            <person name="Gujja S."/>
            <person name="Hansen M."/>
            <person name="Howarth C."/>
            <person name="Imamovic A."/>
            <person name="Ireland A."/>
            <person name="Larimer J."/>
            <person name="McCowan C."/>
            <person name="Murphy C."/>
            <person name="Pearson M."/>
            <person name="Poon T.W."/>
            <person name="Priest M."/>
            <person name="Roberts A."/>
            <person name="Saif S."/>
            <person name="Shea T."/>
            <person name="Sisk P."/>
            <person name="Sykes S."/>
            <person name="Wortman J."/>
            <person name="Nusbaum C."/>
            <person name="Birren B."/>
        </authorList>
    </citation>
    <scope>NUCLEOTIDE SEQUENCE [LARGE SCALE GENOMIC DNA]</scope>
    <source>
        <strain evidence="1 2">P1976</strain>
    </source>
</reference>
<organism evidence="1 2">
    <name type="scientific">Phytophthora nicotianae P1976</name>
    <dbReference type="NCBI Taxonomy" id="1317066"/>
    <lineage>
        <taxon>Eukaryota</taxon>
        <taxon>Sar</taxon>
        <taxon>Stramenopiles</taxon>
        <taxon>Oomycota</taxon>
        <taxon>Peronosporomycetes</taxon>
        <taxon>Peronosporales</taxon>
        <taxon>Peronosporaceae</taxon>
        <taxon>Phytophthora</taxon>
    </lineage>
</organism>
<dbReference type="Proteomes" id="UP000028582">
    <property type="component" value="Unassembled WGS sequence"/>
</dbReference>
<accession>A0A080ZSS8</accession>
<sequence length="47" mass="5458">MTTPRRRPTLPAPTDIREAPSYYTFVNKRRVNCGARQQAPMRANVIR</sequence>
<protein>
    <submittedName>
        <fullName evidence="1">Uncharacterized protein</fullName>
    </submittedName>
</protein>
<dbReference type="AlphaFoldDB" id="A0A080ZSS8"/>
<dbReference type="EMBL" id="ANJA01002518">
    <property type="protein sequence ID" value="ETO69689.1"/>
    <property type="molecule type" value="Genomic_DNA"/>
</dbReference>
<comment type="caution">
    <text evidence="1">The sequence shown here is derived from an EMBL/GenBank/DDBJ whole genome shotgun (WGS) entry which is preliminary data.</text>
</comment>
<gene>
    <name evidence="1" type="ORF">F444_13763</name>
</gene>
<name>A0A080ZSS8_PHYNI</name>